<dbReference type="InterPro" id="IPR036412">
    <property type="entry name" value="HAD-like_sf"/>
</dbReference>
<evidence type="ECO:0000313" key="1">
    <source>
        <dbReference type="EMBL" id="HJB39171.1"/>
    </source>
</evidence>
<dbReference type="GO" id="GO:0016791">
    <property type="term" value="F:phosphatase activity"/>
    <property type="evidence" value="ECO:0007669"/>
    <property type="project" value="TreeGrafter"/>
</dbReference>
<protein>
    <submittedName>
        <fullName evidence="1">Cof-type HAD-IIB family hydrolase</fullName>
    </submittedName>
</protein>
<dbReference type="Pfam" id="PF08282">
    <property type="entry name" value="Hydrolase_3"/>
    <property type="match status" value="1"/>
</dbReference>
<dbReference type="PANTHER" id="PTHR10000">
    <property type="entry name" value="PHOSPHOSERINE PHOSPHATASE"/>
    <property type="match status" value="1"/>
</dbReference>
<reference evidence="1" key="2">
    <citation type="submission" date="2021-04" db="EMBL/GenBank/DDBJ databases">
        <authorList>
            <person name="Gilroy R."/>
        </authorList>
    </citation>
    <scope>NUCLEOTIDE SEQUENCE</scope>
    <source>
        <strain evidence="1">ChiBcec8-14828</strain>
    </source>
</reference>
<dbReference type="InterPro" id="IPR023214">
    <property type="entry name" value="HAD_sf"/>
</dbReference>
<dbReference type="Proteomes" id="UP000824209">
    <property type="component" value="Unassembled WGS sequence"/>
</dbReference>
<dbReference type="SFLD" id="SFLDS00003">
    <property type="entry name" value="Haloacid_Dehalogenase"/>
    <property type="match status" value="1"/>
</dbReference>
<dbReference type="CDD" id="cd07516">
    <property type="entry name" value="HAD_Pase"/>
    <property type="match status" value="1"/>
</dbReference>
<proteinExistence type="predicted"/>
<dbReference type="NCBIfam" id="TIGR01484">
    <property type="entry name" value="HAD-SF-IIB"/>
    <property type="match status" value="1"/>
</dbReference>
<dbReference type="NCBIfam" id="TIGR00099">
    <property type="entry name" value="Cof-subfamily"/>
    <property type="match status" value="1"/>
</dbReference>
<name>A0A9D2S0V5_9FIRM</name>
<accession>A0A9D2S0V5</accession>
<dbReference type="Gene3D" id="3.30.1240.10">
    <property type="match status" value="1"/>
</dbReference>
<gene>
    <name evidence="1" type="ORF">H9943_02095</name>
</gene>
<keyword evidence="1" id="KW-0378">Hydrolase</keyword>
<comment type="caution">
    <text evidence="1">The sequence shown here is derived from an EMBL/GenBank/DDBJ whole genome shotgun (WGS) entry which is preliminary data.</text>
</comment>
<organism evidence="1 2">
    <name type="scientific">Candidatus Ruthenibacterium avium</name>
    <dbReference type="NCBI Taxonomy" id="2838751"/>
    <lineage>
        <taxon>Bacteria</taxon>
        <taxon>Bacillati</taxon>
        <taxon>Bacillota</taxon>
        <taxon>Clostridia</taxon>
        <taxon>Eubacteriales</taxon>
        <taxon>Oscillospiraceae</taxon>
        <taxon>Ruthenibacterium</taxon>
    </lineage>
</organism>
<dbReference type="AlphaFoldDB" id="A0A9D2S0V5"/>
<evidence type="ECO:0000313" key="2">
    <source>
        <dbReference type="Proteomes" id="UP000824209"/>
    </source>
</evidence>
<dbReference type="EMBL" id="DWYA01000023">
    <property type="protein sequence ID" value="HJB39171.1"/>
    <property type="molecule type" value="Genomic_DNA"/>
</dbReference>
<dbReference type="SFLD" id="SFLDG01140">
    <property type="entry name" value="C2.B:_Phosphomannomutase_and_P"/>
    <property type="match status" value="1"/>
</dbReference>
<dbReference type="SUPFAM" id="SSF56784">
    <property type="entry name" value="HAD-like"/>
    <property type="match status" value="1"/>
</dbReference>
<dbReference type="Gene3D" id="3.40.50.1000">
    <property type="entry name" value="HAD superfamily/HAD-like"/>
    <property type="match status" value="1"/>
</dbReference>
<dbReference type="PANTHER" id="PTHR10000:SF8">
    <property type="entry name" value="HAD SUPERFAMILY HYDROLASE-LIKE, TYPE 3"/>
    <property type="match status" value="1"/>
</dbReference>
<dbReference type="GO" id="GO:0000287">
    <property type="term" value="F:magnesium ion binding"/>
    <property type="evidence" value="ECO:0007669"/>
    <property type="project" value="TreeGrafter"/>
</dbReference>
<sequence length="285" mass="32008">MIQSVKDCLVVCDVDNTLLSAEGGLPQVNKLTIELFMSMGGRFTVATGRTTESVKRQLGQLKINAPAITYGGSVIYDFDNKRRLQNKVLPEIVAMQALCDIKEAVPGIGIEVMTADGRLYVVQSNEYTHHHTVYERLIYTMSPLGEFSNQWNKVMFAGAPELLKKAQEFVKKRRYPGLYFVFTDEIYFEMMPQCVSKGSALRELCAFTGVPLENTIAIGDYYNDLEMLETAGYAVAMENAPMKLQAVADEITSRCEDGGVAQVLYKLIRKYGEDPREGRVRGYFR</sequence>
<dbReference type="InterPro" id="IPR006379">
    <property type="entry name" value="HAD-SF_hydro_IIB"/>
</dbReference>
<dbReference type="GO" id="GO:0005829">
    <property type="term" value="C:cytosol"/>
    <property type="evidence" value="ECO:0007669"/>
    <property type="project" value="TreeGrafter"/>
</dbReference>
<dbReference type="InterPro" id="IPR000150">
    <property type="entry name" value="Cof"/>
</dbReference>
<reference evidence="1" key="1">
    <citation type="journal article" date="2021" name="PeerJ">
        <title>Extensive microbial diversity within the chicken gut microbiome revealed by metagenomics and culture.</title>
        <authorList>
            <person name="Gilroy R."/>
            <person name="Ravi A."/>
            <person name="Getino M."/>
            <person name="Pursley I."/>
            <person name="Horton D.L."/>
            <person name="Alikhan N.F."/>
            <person name="Baker D."/>
            <person name="Gharbi K."/>
            <person name="Hall N."/>
            <person name="Watson M."/>
            <person name="Adriaenssens E.M."/>
            <person name="Foster-Nyarko E."/>
            <person name="Jarju S."/>
            <person name="Secka A."/>
            <person name="Antonio M."/>
            <person name="Oren A."/>
            <person name="Chaudhuri R.R."/>
            <person name="La Ragione R."/>
            <person name="Hildebrand F."/>
            <person name="Pallen M.J."/>
        </authorList>
    </citation>
    <scope>NUCLEOTIDE SEQUENCE</scope>
    <source>
        <strain evidence="1">ChiBcec8-14828</strain>
    </source>
</reference>